<feature type="compositionally biased region" description="Basic and acidic residues" evidence="2">
    <location>
        <begin position="177"/>
        <end position="191"/>
    </location>
</feature>
<feature type="compositionally biased region" description="Acidic residues" evidence="2">
    <location>
        <begin position="427"/>
        <end position="439"/>
    </location>
</feature>
<feature type="compositionally biased region" description="Low complexity" evidence="2">
    <location>
        <begin position="238"/>
        <end position="248"/>
    </location>
</feature>
<feature type="compositionally biased region" description="Basic and acidic residues" evidence="2">
    <location>
        <begin position="283"/>
        <end position="297"/>
    </location>
</feature>
<evidence type="ECO:0000256" key="1">
    <source>
        <dbReference type="SAM" id="Coils"/>
    </source>
</evidence>
<comment type="caution">
    <text evidence="3">The sequence shown here is derived from an EMBL/GenBank/DDBJ whole genome shotgun (WGS) entry which is preliminary data.</text>
</comment>
<feature type="compositionally biased region" description="Polar residues" evidence="2">
    <location>
        <begin position="224"/>
        <end position="236"/>
    </location>
</feature>
<evidence type="ECO:0000256" key="2">
    <source>
        <dbReference type="SAM" id="MobiDB-lite"/>
    </source>
</evidence>
<gene>
    <name evidence="3" type="ORF">VNI00_006313</name>
</gene>
<protein>
    <submittedName>
        <fullName evidence="3">Uncharacterized protein</fullName>
    </submittedName>
</protein>
<keyword evidence="1" id="KW-0175">Coiled coil</keyword>
<feature type="compositionally biased region" description="Polar residues" evidence="2">
    <location>
        <begin position="330"/>
        <end position="339"/>
    </location>
</feature>
<organism evidence="3 4">
    <name type="scientific">Paramarasmius palmivorus</name>
    <dbReference type="NCBI Taxonomy" id="297713"/>
    <lineage>
        <taxon>Eukaryota</taxon>
        <taxon>Fungi</taxon>
        <taxon>Dikarya</taxon>
        <taxon>Basidiomycota</taxon>
        <taxon>Agaricomycotina</taxon>
        <taxon>Agaricomycetes</taxon>
        <taxon>Agaricomycetidae</taxon>
        <taxon>Agaricales</taxon>
        <taxon>Marasmiineae</taxon>
        <taxon>Marasmiaceae</taxon>
        <taxon>Paramarasmius</taxon>
    </lineage>
</organism>
<accession>A0AAW0D9M6</accession>
<feature type="compositionally biased region" description="Low complexity" evidence="2">
    <location>
        <begin position="307"/>
        <end position="321"/>
    </location>
</feature>
<feature type="compositionally biased region" description="Polar residues" evidence="2">
    <location>
        <begin position="403"/>
        <end position="414"/>
    </location>
</feature>
<proteinExistence type="predicted"/>
<feature type="compositionally biased region" description="Acidic residues" evidence="2">
    <location>
        <begin position="192"/>
        <end position="223"/>
    </location>
</feature>
<reference evidence="3 4" key="1">
    <citation type="submission" date="2024-01" db="EMBL/GenBank/DDBJ databases">
        <title>A draft genome for a cacao thread blight-causing isolate of Paramarasmius palmivorus.</title>
        <authorList>
            <person name="Baruah I.K."/>
            <person name="Bukari Y."/>
            <person name="Amoako-Attah I."/>
            <person name="Meinhardt L.W."/>
            <person name="Bailey B.A."/>
            <person name="Cohen S.P."/>
        </authorList>
    </citation>
    <scope>NUCLEOTIDE SEQUENCE [LARGE SCALE GENOMIC DNA]</scope>
    <source>
        <strain evidence="3 4">GH-12</strain>
    </source>
</reference>
<feature type="compositionally biased region" description="Basic and acidic residues" evidence="2">
    <location>
        <begin position="371"/>
        <end position="395"/>
    </location>
</feature>
<dbReference type="AlphaFoldDB" id="A0AAW0D9M6"/>
<feature type="coiled-coil region" evidence="1">
    <location>
        <begin position="601"/>
        <end position="631"/>
    </location>
</feature>
<dbReference type="Proteomes" id="UP001383192">
    <property type="component" value="Unassembled WGS sequence"/>
</dbReference>
<feature type="compositionally biased region" description="Basic and acidic residues" evidence="2">
    <location>
        <begin position="773"/>
        <end position="784"/>
    </location>
</feature>
<name>A0AAW0D9M6_9AGAR</name>
<feature type="compositionally biased region" description="Polar residues" evidence="2">
    <location>
        <begin position="840"/>
        <end position="856"/>
    </location>
</feature>
<evidence type="ECO:0000313" key="4">
    <source>
        <dbReference type="Proteomes" id="UP001383192"/>
    </source>
</evidence>
<keyword evidence="4" id="KW-1185">Reference proteome</keyword>
<dbReference type="EMBL" id="JAYKXP010000019">
    <property type="protein sequence ID" value="KAK7047546.1"/>
    <property type="molecule type" value="Genomic_DNA"/>
</dbReference>
<sequence>MDASKSRRLDDLSISRIFQEIERVHPLINNIYQVSASKDKSSLETHFLHAGISVASLHQFHNYKAFPREAMEVLVTLAHLASTVGSSLPGIAALTSYLPNANLIEQWKRKYDIQVLPSGFHLPSAGYFNNKYAGKDVHQDDDSLLSRPAGKSTPVTPPIPVLTTQTSAMPGPRTKQVIRDSKGRRIIPHQDDSDDDDNDEDDEEDAEEDASGDENDELEDDQESSGYQPSTSTKKSISARTTRSASRAFPQPVPVNAELRKRKAERLPTLPSHHQTVSASRPIKKEKMVAESKHKPADSTVRVRSGPKPVDPVSSVSTKSVTVKRRRSDQVSLSLPNTDESSDDLGQPKVGPASRVKPSISEANLEDSSSDDYKDGSEHDVRPSKKAKTSRDAPTKAEVSLVSAPSTSSGPRTKSVSKGKSKAVESDTIEIEDDDDDDKAEPYPAHPVSIDNVDLEVLVEAGKRGVGPREDPLIIDRLNNMLGRREHVKTLKKLNYMLHVNSDADLSLVRVLTALTAQPLDVRQSEKTPCTQCDNLRQRCKPAAGASIKCAPCRQTFERCSFSTWWWDYIKSKVQGFGEGLTSPMGLLFQANSILESMREFDMLNDQISNLLRLRDEIEARLKDRQQLLRECGSADPRILLKHLFWENDNFTASDSEIQKVCAAFGWTIDELCPLTKEELELVRPFGPDPLTCSMEDLRVLVKNTTIDVTGLNSKEYRLDGLDMFMPPNSRVPQKFVERIVENPVSTPLWSLPPVNPAPHVEDKVVGPSKRSALVDHDSDHEMDPPTAASGSKGGEITVEVVPPTPEPMVVDSPAVKVGAEKTVPAPSHSSGLAVPPVADSSNVKAAVPENTTAST</sequence>
<feature type="region of interest" description="Disordered" evidence="2">
    <location>
        <begin position="751"/>
        <end position="856"/>
    </location>
</feature>
<evidence type="ECO:0000313" key="3">
    <source>
        <dbReference type="EMBL" id="KAK7047546.1"/>
    </source>
</evidence>
<feature type="region of interest" description="Disordered" evidence="2">
    <location>
        <begin position="139"/>
        <end position="447"/>
    </location>
</feature>